<evidence type="ECO:0000313" key="2">
    <source>
        <dbReference type="EMBL" id="KRL48610.1"/>
    </source>
</evidence>
<proteinExistence type="predicted"/>
<evidence type="ECO:0000313" key="3">
    <source>
        <dbReference type="Proteomes" id="UP000051835"/>
    </source>
</evidence>
<comment type="caution">
    <text evidence="2">The sequence shown here is derived from an EMBL/GenBank/DDBJ whole genome shotgun (WGS) entry which is preliminary data.</text>
</comment>
<name>A0A0R1R3T9_9LACO</name>
<protein>
    <recommendedName>
        <fullName evidence="4">DUF5640 domain-containing protein</fullName>
    </recommendedName>
</protein>
<sequence>MTHFKTLSTLLITALSLTVLPTTTAPVAQAATWHRGTPKALQGKWRLGSVTTAFVHLKVTKTRFYFYSFGPLYYLKNVRYRQVKPHTYQIRGYEYSHQKMTDTLNIRRQKPQSFQFKGIYPNDSWLDFNRR</sequence>
<keyword evidence="1" id="KW-0732">Signal</keyword>
<evidence type="ECO:0008006" key="4">
    <source>
        <dbReference type="Google" id="ProtNLM"/>
    </source>
</evidence>
<accession>A0A0R1R3T9</accession>
<feature type="chain" id="PRO_5006409797" description="DUF5640 domain-containing protein" evidence="1">
    <location>
        <begin position="31"/>
        <end position="131"/>
    </location>
</feature>
<gene>
    <name evidence="2" type="ORF">FD37_GL001070</name>
</gene>
<dbReference type="Proteomes" id="UP000051835">
    <property type="component" value="Unassembled WGS sequence"/>
</dbReference>
<dbReference type="PATRIC" id="fig|1423805.4.peg.1098"/>
<dbReference type="AlphaFoldDB" id="A0A0R1R3T9"/>
<evidence type="ECO:0000256" key="1">
    <source>
        <dbReference type="SAM" id="SignalP"/>
    </source>
</evidence>
<feature type="signal peptide" evidence="1">
    <location>
        <begin position="1"/>
        <end position="30"/>
    </location>
</feature>
<dbReference type="EMBL" id="AZFC01000015">
    <property type="protein sequence ID" value="KRL48610.1"/>
    <property type="molecule type" value="Genomic_DNA"/>
</dbReference>
<reference evidence="2 3" key="1">
    <citation type="journal article" date="2015" name="Genome Announc.">
        <title>Expanding the biotechnology potential of lactobacilli through comparative genomics of 213 strains and associated genera.</title>
        <authorList>
            <person name="Sun Z."/>
            <person name="Harris H.M."/>
            <person name="McCann A."/>
            <person name="Guo C."/>
            <person name="Argimon S."/>
            <person name="Zhang W."/>
            <person name="Yang X."/>
            <person name="Jeffery I.B."/>
            <person name="Cooney J.C."/>
            <person name="Kagawa T.F."/>
            <person name="Liu W."/>
            <person name="Song Y."/>
            <person name="Salvetti E."/>
            <person name="Wrobel A."/>
            <person name="Rasinkangas P."/>
            <person name="Parkhill J."/>
            <person name="Rea M.C."/>
            <person name="O'Sullivan O."/>
            <person name="Ritari J."/>
            <person name="Douillard F.P."/>
            <person name="Paul Ross R."/>
            <person name="Yang R."/>
            <person name="Briner A.E."/>
            <person name="Felis G.E."/>
            <person name="de Vos W.M."/>
            <person name="Barrangou R."/>
            <person name="Klaenhammer T.R."/>
            <person name="Caufield P.W."/>
            <person name="Cui Y."/>
            <person name="Zhang H."/>
            <person name="O'Toole P.W."/>
        </authorList>
    </citation>
    <scope>NUCLEOTIDE SEQUENCE [LARGE SCALE GENOMIC DNA]</scope>
    <source>
        <strain evidence="2 3">DSM 15429</strain>
    </source>
</reference>
<organism evidence="2 3">
    <name type="scientific">Levilactobacillus spicheri DSM 15429</name>
    <dbReference type="NCBI Taxonomy" id="1423805"/>
    <lineage>
        <taxon>Bacteria</taxon>
        <taxon>Bacillati</taxon>
        <taxon>Bacillota</taxon>
        <taxon>Bacilli</taxon>
        <taxon>Lactobacillales</taxon>
        <taxon>Lactobacillaceae</taxon>
        <taxon>Levilactobacillus</taxon>
    </lineage>
</organism>
<dbReference type="RefSeq" id="WP_056963703.1">
    <property type="nucleotide sequence ID" value="NZ_AZFC01000015.1"/>
</dbReference>